<keyword evidence="4" id="KW-1185">Reference proteome</keyword>
<evidence type="ECO:0000313" key="4">
    <source>
        <dbReference type="Proteomes" id="UP000077002"/>
    </source>
</evidence>
<proteinExistence type="predicted"/>
<keyword evidence="2" id="KW-0732">Signal</keyword>
<protein>
    <recommendedName>
        <fullName evidence="5">Extracellular membrane protein CFEM domain-containing protein</fullName>
    </recommendedName>
</protein>
<evidence type="ECO:0000256" key="1">
    <source>
        <dbReference type="SAM" id="MobiDB-lite"/>
    </source>
</evidence>
<dbReference type="AlphaFoldDB" id="A0A177FMJ0"/>
<dbReference type="OrthoDB" id="5427833at2759"/>
<dbReference type="RefSeq" id="XP_022516963.1">
    <property type="nucleotide sequence ID" value="XM_022650960.1"/>
</dbReference>
<feature type="region of interest" description="Disordered" evidence="1">
    <location>
        <begin position="121"/>
        <end position="230"/>
    </location>
</feature>
<reference evidence="3 4" key="1">
    <citation type="submission" date="2016-03" db="EMBL/GenBank/DDBJ databases">
        <title>Draft genome sequence of the Fonsecaea monophora CBS 269.37.</title>
        <authorList>
            <person name="Bombassaro A."/>
            <person name="Vinicius W.A."/>
            <person name="De Hoog S."/>
            <person name="Sun J."/>
            <person name="Souza E.M."/>
            <person name="Raittz R.T."/>
            <person name="Costa F."/>
            <person name="Leao A.C."/>
            <person name="Tadra-Sfeir M.Z."/>
            <person name="Baura V."/>
            <person name="Balsanelli E."/>
            <person name="Pedrosa F.O."/>
            <person name="Moreno L.F."/>
            <person name="Steffens M.B."/>
            <person name="Xi L."/>
            <person name="Bocca A.L."/>
            <person name="Felipe M.S."/>
            <person name="Teixeira M."/>
            <person name="Telles Filho F.Q."/>
            <person name="Azevedo C.M."/>
            <person name="Gomes R."/>
            <person name="Vicente V.A."/>
        </authorList>
    </citation>
    <scope>NUCLEOTIDE SEQUENCE [LARGE SCALE GENOMIC DNA]</scope>
    <source>
        <strain evidence="3 4">CBS 269.37</strain>
    </source>
</reference>
<evidence type="ECO:0000256" key="2">
    <source>
        <dbReference type="SAM" id="SignalP"/>
    </source>
</evidence>
<feature type="chain" id="PRO_5008061247" description="Extracellular membrane protein CFEM domain-containing protein" evidence="2">
    <location>
        <begin position="25"/>
        <end position="265"/>
    </location>
</feature>
<dbReference type="EMBL" id="LVKK01000003">
    <property type="protein sequence ID" value="OAG45011.1"/>
    <property type="molecule type" value="Genomic_DNA"/>
</dbReference>
<feature type="compositionally biased region" description="Low complexity" evidence="1">
    <location>
        <begin position="121"/>
        <end position="214"/>
    </location>
</feature>
<accession>A0A177FMJ0</accession>
<evidence type="ECO:0000313" key="3">
    <source>
        <dbReference type="EMBL" id="OAG45011.1"/>
    </source>
</evidence>
<dbReference type="GeneID" id="34596155"/>
<name>A0A177FMJ0_9EURO</name>
<sequence length="265" mass="26805">MELRIRCQLMLAIIFHALIRSSSASVSYPSIQAIIGFSSSCTLAYSTPVNNCDLNDFRAIGGTGSCSAKCQSSLETSQRLVQRLCSGEKADGSSLIGQLFVGNVVDFLCGNVDTGATLASTTQETTEATQTSTFAETSMSSTASSETSTTETSSVASTLTTSLSATASATKTTSSTSESTNQSSSTSSESTTSTLTSTSSSSESSSTSSAASSSRAANSQVSGGGSGGGSPFDGTFSSAASSHTLQLHGAIFVFAGLTVLLLEAW</sequence>
<gene>
    <name evidence="3" type="ORF">AYO21_00973</name>
</gene>
<evidence type="ECO:0008006" key="5">
    <source>
        <dbReference type="Google" id="ProtNLM"/>
    </source>
</evidence>
<organism evidence="3 4">
    <name type="scientific">Fonsecaea monophora</name>
    <dbReference type="NCBI Taxonomy" id="254056"/>
    <lineage>
        <taxon>Eukaryota</taxon>
        <taxon>Fungi</taxon>
        <taxon>Dikarya</taxon>
        <taxon>Ascomycota</taxon>
        <taxon>Pezizomycotina</taxon>
        <taxon>Eurotiomycetes</taxon>
        <taxon>Chaetothyriomycetidae</taxon>
        <taxon>Chaetothyriales</taxon>
        <taxon>Herpotrichiellaceae</taxon>
        <taxon>Fonsecaea</taxon>
    </lineage>
</organism>
<feature type="signal peptide" evidence="2">
    <location>
        <begin position="1"/>
        <end position="24"/>
    </location>
</feature>
<dbReference type="Proteomes" id="UP000077002">
    <property type="component" value="Unassembled WGS sequence"/>
</dbReference>
<comment type="caution">
    <text evidence="3">The sequence shown here is derived from an EMBL/GenBank/DDBJ whole genome shotgun (WGS) entry which is preliminary data.</text>
</comment>